<dbReference type="STRING" id="316055.RPE_3747"/>
<dbReference type="HOGENOM" id="CLU_2181913_0_0_5"/>
<name>Q07K58_RHOP5</name>
<accession>Q07K58</accession>
<evidence type="ECO:0000313" key="1">
    <source>
        <dbReference type="EMBL" id="ABJ07676.1"/>
    </source>
</evidence>
<proteinExistence type="predicted"/>
<dbReference type="AlphaFoldDB" id="Q07K58"/>
<gene>
    <name evidence="1" type="ordered locus">RPE_3747</name>
</gene>
<dbReference type="KEGG" id="rpe:RPE_3747"/>
<reference evidence="1" key="1">
    <citation type="submission" date="2006-09" db="EMBL/GenBank/DDBJ databases">
        <title>Complete sequence of Rhodopseudomonas palustris BisA53.</title>
        <authorList>
            <consortium name="US DOE Joint Genome Institute"/>
            <person name="Copeland A."/>
            <person name="Lucas S."/>
            <person name="Lapidus A."/>
            <person name="Barry K."/>
            <person name="Detter J.C."/>
            <person name="Glavina del Rio T."/>
            <person name="Hammon N."/>
            <person name="Israni S."/>
            <person name="Dalin E."/>
            <person name="Tice H."/>
            <person name="Pitluck S."/>
            <person name="Chain P."/>
            <person name="Malfatti S."/>
            <person name="Shin M."/>
            <person name="Vergez L."/>
            <person name="Schmutz J."/>
            <person name="Larimer F."/>
            <person name="Land M."/>
            <person name="Hauser L."/>
            <person name="Pelletier D.A."/>
            <person name="Kyrpides N."/>
            <person name="Kim E."/>
            <person name="Harwood C.S."/>
            <person name="Oda Y."/>
            <person name="Richardson P."/>
        </authorList>
    </citation>
    <scope>NUCLEOTIDE SEQUENCE [LARGE SCALE GENOMIC DNA]</scope>
    <source>
        <strain evidence="1">BisA53</strain>
    </source>
</reference>
<dbReference type="EMBL" id="CP000463">
    <property type="protein sequence ID" value="ABJ07676.1"/>
    <property type="molecule type" value="Genomic_DNA"/>
</dbReference>
<sequence>MCQVSSFAIVAGSAAVIAAIGATSWSSMAIEPKLVQCRRSSRRWGGSGNPRIRRCQLARDGATVPISKPNCDSQSLVRPSLVDDSLTKVGILSTIDEILRQSVRIIVRL</sequence>
<organism evidence="1">
    <name type="scientific">Rhodopseudomonas palustris (strain BisA53)</name>
    <dbReference type="NCBI Taxonomy" id="316055"/>
    <lineage>
        <taxon>Bacteria</taxon>
        <taxon>Pseudomonadati</taxon>
        <taxon>Pseudomonadota</taxon>
        <taxon>Alphaproteobacteria</taxon>
        <taxon>Hyphomicrobiales</taxon>
        <taxon>Nitrobacteraceae</taxon>
        <taxon>Rhodopseudomonas</taxon>
    </lineage>
</organism>
<protein>
    <submittedName>
        <fullName evidence="1">Uncharacterized protein</fullName>
    </submittedName>
</protein>